<evidence type="ECO:0000313" key="12">
    <source>
        <dbReference type="Proteomes" id="UP001138709"/>
    </source>
</evidence>
<reference evidence="11" key="1">
    <citation type="submission" date="2020-01" db="EMBL/GenBank/DDBJ databases">
        <authorList>
            <person name="Rat A."/>
        </authorList>
    </citation>
    <scope>NUCLEOTIDE SEQUENCE</scope>
    <source>
        <strain evidence="11">LMG 31228</strain>
    </source>
</reference>
<dbReference type="EMBL" id="JAAEDL010000037">
    <property type="protein sequence ID" value="MBR0683639.1"/>
    <property type="molecule type" value="Genomic_DNA"/>
</dbReference>
<reference evidence="11" key="2">
    <citation type="journal article" date="2021" name="Syst. Appl. Microbiol.">
        <title>Roseomonas hellenica sp. nov., isolated from roots of wild-growing Alkanna tinctoria.</title>
        <authorList>
            <person name="Rat A."/>
            <person name="Naranjo H.D."/>
            <person name="Lebbe L."/>
            <person name="Cnockaert M."/>
            <person name="Krigas N."/>
            <person name="Grigoriadou K."/>
            <person name="Maloupa E."/>
            <person name="Willems A."/>
        </authorList>
    </citation>
    <scope>NUCLEOTIDE SEQUENCE</scope>
    <source>
        <strain evidence="11">LMG 31228</strain>
    </source>
</reference>
<keyword evidence="12" id="KW-1185">Reference proteome</keyword>
<keyword evidence="4 9" id="KW-0997">Cell inner membrane</keyword>
<evidence type="ECO:0000256" key="4">
    <source>
        <dbReference type="ARBA" id="ARBA00022519"/>
    </source>
</evidence>
<evidence type="ECO:0000256" key="5">
    <source>
        <dbReference type="ARBA" id="ARBA00022692"/>
    </source>
</evidence>
<evidence type="ECO:0000256" key="3">
    <source>
        <dbReference type="ARBA" id="ARBA00022475"/>
    </source>
</evidence>
<dbReference type="AlphaFoldDB" id="A0A9X9XIV3"/>
<dbReference type="InterPro" id="IPR055348">
    <property type="entry name" value="DctQ"/>
</dbReference>
<comment type="similarity">
    <text evidence="8 9">Belongs to the TRAP transporter small permease family.</text>
</comment>
<evidence type="ECO:0000313" key="11">
    <source>
        <dbReference type="EMBL" id="MBR0683639.1"/>
    </source>
</evidence>
<name>A0A9X9XIV3_9PROT</name>
<accession>A0A9X9XIV3</accession>
<dbReference type="PANTHER" id="PTHR35011">
    <property type="entry name" value="2,3-DIKETO-L-GULONATE TRAP TRANSPORTER SMALL PERMEASE PROTEIN YIAM"/>
    <property type="match status" value="1"/>
</dbReference>
<keyword evidence="7 9" id="KW-0472">Membrane</keyword>
<comment type="subunit">
    <text evidence="9">The complex comprises the extracytoplasmic solute receptor protein and the two transmembrane proteins.</text>
</comment>
<dbReference type="Proteomes" id="UP001138709">
    <property type="component" value="Unassembled WGS sequence"/>
</dbReference>
<keyword evidence="2 9" id="KW-0813">Transport</keyword>
<feature type="transmembrane region" description="Helical" evidence="9">
    <location>
        <begin position="12"/>
        <end position="36"/>
    </location>
</feature>
<keyword evidence="5 9" id="KW-0812">Transmembrane</keyword>
<comment type="caution">
    <text evidence="11">The sequence shown here is derived from an EMBL/GenBank/DDBJ whole genome shotgun (WGS) entry which is preliminary data.</text>
</comment>
<evidence type="ECO:0000256" key="9">
    <source>
        <dbReference type="RuleBase" id="RU369079"/>
    </source>
</evidence>
<feature type="transmembrane region" description="Helical" evidence="9">
    <location>
        <begin position="87"/>
        <end position="109"/>
    </location>
</feature>
<sequence length="179" mass="18657">MNPLRHALDALYLAGGVLGGVALAAIGGIIAAQVIGRQFGATVLGADDLTAFSVAASATLPLAYAFRHGAHIRVDLIIGHLHGVARFIMETLALLITAALCVFFAYAMLDLASDSFEFEDVAQGSVAWKLWVPQGLVGIGVAIFAVCLIDDLIVHLTGGTPSYRRAAEASALERAGEEL</sequence>
<gene>
    <name evidence="11" type="ORF">GXW74_24375</name>
</gene>
<evidence type="ECO:0000259" key="10">
    <source>
        <dbReference type="Pfam" id="PF04290"/>
    </source>
</evidence>
<evidence type="ECO:0000256" key="6">
    <source>
        <dbReference type="ARBA" id="ARBA00022989"/>
    </source>
</evidence>
<feature type="domain" description="Tripartite ATP-independent periplasmic transporters DctQ component" evidence="10">
    <location>
        <begin position="28"/>
        <end position="156"/>
    </location>
</feature>
<organism evidence="11 12">
    <name type="scientific">Neoroseomonas eburnea</name>
    <dbReference type="NCBI Taxonomy" id="1346889"/>
    <lineage>
        <taxon>Bacteria</taxon>
        <taxon>Pseudomonadati</taxon>
        <taxon>Pseudomonadota</taxon>
        <taxon>Alphaproteobacteria</taxon>
        <taxon>Acetobacterales</taxon>
        <taxon>Acetobacteraceae</taxon>
        <taxon>Neoroseomonas</taxon>
    </lineage>
</organism>
<dbReference type="InterPro" id="IPR007387">
    <property type="entry name" value="TRAP_DctQ"/>
</dbReference>
<comment type="subcellular location">
    <subcellularLocation>
        <location evidence="1 9">Cell inner membrane</location>
        <topology evidence="1 9">Multi-pass membrane protein</topology>
    </subcellularLocation>
</comment>
<dbReference type="RefSeq" id="WP_211849205.1">
    <property type="nucleotide sequence ID" value="NZ_JAAEDL010000037.1"/>
</dbReference>
<evidence type="ECO:0000256" key="2">
    <source>
        <dbReference type="ARBA" id="ARBA00022448"/>
    </source>
</evidence>
<dbReference type="Pfam" id="PF04290">
    <property type="entry name" value="DctQ"/>
    <property type="match status" value="1"/>
</dbReference>
<comment type="function">
    <text evidence="9">Part of the tripartite ATP-independent periplasmic (TRAP) transport system.</text>
</comment>
<feature type="transmembrane region" description="Helical" evidence="9">
    <location>
        <begin position="135"/>
        <end position="156"/>
    </location>
</feature>
<dbReference type="GO" id="GO:0005886">
    <property type="term" value="C:plasma membrane"/>
    <property type="evidence" value="ECO:0007669"/>
    <property type="project" value="UniProtKB-SubCell"/>
</dbReference>
<evidence type="ECO:0000256" key="7">
    <source>
        <dbReference type="ARBA" id="ARBA00023136"/>
    </source>
</evidence>
<proteinExistence type="inferred from homology"/>
<keyword evidence="3" id="KW-1003">Cell membrane</keyword>
<evidence type="ECO:0000256" key="8">
    <source>
        <dbReference type="ARBA" id="ARBA00038436"/>
    </source>
</evidence>
<protein>
    <recommendedName>
        <fullName evidence="9">TRAP transporter small permease protein</fullName>
    </recommendedName>
</protein>
<keyword evidence="6 9" id="KW-1133">Transmembrane helix</keyword>
<evidence type="ECO:0000256" key="1">
    <source>
        <dbReference type="ARBA" id="ARBA00004429"/>
    </source>
</evidence>
<feature type="transmembrane region" description="Helical" evidence="9">
    <location>
        <begin position="48"/>
        <end position="66"/>
    </location>
</feature>
<dbReference type="GO" id="GO:0015740">
    <property type="term" value="P:C4-dicarboxylate transport"/>
    <property type="evidence" value="ECO:0007669"/>
    <property type="project" value="TreeGrafter"/>
</dbReference>
<dbReference type="GO" id="GO:0022857">
    <property type="term" value="F:transmembrane transporter activity"/>
    <property type="evidence" value="ECO:0007669"/>
    <property type="project" value="UniProtKB-UniRule"/>
</dbReference>
<dbReference type="PANTHER" id="PTHR35011:SF10">
    <property type="entry name" value="TRAP TRANSPORTER SMALL PERMEASE PROTEIN"/>
    <property type="match status" value="1"/>
</dbReference>